<dbReference type="Gene3D" id="3.40.50.1820">
    <property type="entry name" value="alpha/beta hydrolase"/>
    <property type="match status" value="1"/>
</dbReference>
<dbReference type="PRINTS" id="PR00412">
    <property type="entry name" value="EPOXHYDRLASE"/>
</dbReference>
<feature type="domain" description="AB hydrolase-1" evidence="2">
    <location>
        <begin position="26"/>
        <end position="301"/>
    </location>
</feature>
<keyword evidence="1 3" id="KW-0378">Hydrolase</keyword>
<dbReference type="InterPro" id="IPR000073">
    <property type="entry name" value="AB_hydrolase_1"/>
</dbReference>
<gene>
    <name evidence="3" type="ORF">GVO57_02045</name>
</gene>
<dbReference type="Pfam" id="PF00561">
    <property type="entry name" value="Abhydrolase_1"/>
    <property type="match status" value="1"/>
</dbReference>
<evidence type="ECO:0000313" key="4">
    <source>
        <dbReference type="Proteomes" id="UP000464468"/>
    </source>
</evidence>
<dbReference type="RefSeq" id="WP_160591423.1">
    <property type="nucleotide sequence ID" value="NZ_CP047895.1"/>
</dbReference>
<name>A0A7Z2NUU8_9SPHN</name>
<dbReference type="InterPro" id="IPR000639">
    <property type="entry name" value="Epox_hydrolase-like"/>
</dbReference>
<keyword evidence="4" id="KW-1185">Reference proteome</keyword>
<reference evidence="3 4" key="1">
    <citation type="submission" date="2020-01" db="EMBL/GenBank/DDBJ databases">
        <title>Sphingomonas sp. C33 whole genome sequece.</title>
        <authorList>
            <person name="Park C."/>
        </authorList>
    </citation>
    <scope>NUCLEOTIDE SEQUENCE [LARGE SCALE GENOMIC DNA]</scope>
    <source>
        <strain evidence="3 4">C33</strain>
    </source>
</reference>
<dbReference type="Proteomes" id="UP000464468">
    <property type="component" value="Chromosome"/>
</dbReference>
<evidence type="ECO:0000259" key="2">
    <source>
        <dbReference type="Pfam" id="PF00561"/>
    </source>
</evidence>
<dbReference type="KEGG" id="schy:GVO57_02045"/>
<dbReference type="GO" id="GO:0016787">
    <property type="term" value="F:hydrolase activity"/>
    <property type="evidence" value="ECO:0007669"/>
    <property type="project" value="UniProtKB-KW"/>
</dbReference>
<evidence type="ECO:0000256" key="1">
    <source>
        <dbReference type="ARBA" id="ARBA00022801"/>
    </source>
</evidence>
<dbReference type="AlphaFoldDB" id="A0A7Z2NUU8"/>
<dbReference type="SUPFAM" id="SSF53474">
    <property type="entry name" value="alpha/beta-Hydrolases"/>
    <property type="match status" value="1"/>
</dbReference>
<protein>
    <submittedName>
        <fullName evidence="3">Alpha/beta fold hydrolase</fullName>
    </submittedName>
</protein>
<sequence>MDRLTIDNHGVRLHMIAAGPEGGARPPILCVHGWPELAQSWHHQIAHFAARGHRIAAIDVRGYGESDKPHDIAAYRLSVIAGDVAAAIDRLGGRAILFGHDWGAPIVWHTALRHPERVIAVAGLSVPYAPMGDTPYLAQMRALHAGRFFYQLYFQDEGVAEAELGGDPDALLKIYYGISGPGMSAGAMKPKPEGATFLEGMPLPERLPDWLGRDELEAAKAAFAAGGWRGPLNRYRAQDLDFDERAPVRGRSIPQPACFIGGALDPVRLFVPGLDLYALAGAHCADYRGTTIIDGAGHWVQQEAPAATNAALEAFVAGLG</sequence>
<proteinExistence type="predicted"/>
<dbReference type="PANTHER" id="PTHR43329">
    <property type="entry name" value="EPOXIDE HYDROLASE"/>
    <property type="match status" value="1"/>
</dbReference>
<evidence type="ECO:0000313" key="3">
    <source>
        <dbReference type="EMBL" id="QHL89829.1"/>
    </source>
</evidence>
<accession>A0A7Z2NUU8</accession>
<organism evidence="3 4">
    <name type="scientific">Sphingomonas changnyeongensis</name>
    <dbReference type="NCBI Taxonomy" id="2698679"/>
    <lineage>
        <taxon>Bacteria</taxon>
        <taxon>Pseudomonadati</taxon>
        <taxon>Pseudomonadota</taxon>
        <taxon>Alphaproteobacteria</taxon>
        <taxon>Sphingomonadales</taxon>
        <taxon>Sphingomonadaceae</taxon>
        <taxon>Sphingomonas</taxon>
    </lineage>
</organism>
<dbReference type="InterPro" id="IPR029058">
    <property type="entry name" value="AB_hydrolase_fold"/>
</dbReference>
<dbReference type="EMBL" id="CP047895">
    <property type="protein sequence ID" value="QHL89829.1"/>
    <property type="molecule type" value="Genomic_DNA"/>
</dbReference>